<dbReference type="Gene3D" id="3.30.200.20">
    <property type="entry name" value="Phosphorylase Kinase, domain 1"/>
    <property type="match status" value="1"/>
</dbReference>
<dbReference type="PROSITE" id="PS50011">
    <property type="entry name" value="PROTEIN_KINASE_DOM"/>
    <property type="match status" value="1"/>
</dbReference>
<feature type="region of interest" description="Disordered" evidence="1">
    <location>
        <begin position="1026"/>
        <end position="1075"/>
    </location>
</feature>
<reference evidence="4" key="1">
    <citation type="journal article" date="2020" name="bioRxiv">
        <title>Comparative genomics of Chlamydomonas.</title>
        <authorList>
            <person name="Craig R.J."/>
            <person name="Hasan A.R."/>
            <person name="Ness R.W."/>
            <person name="Keightley P.D."/>
        </authorList>
    </citation>
    <scope>NUCLEOTIDE SEQUENCE</scope>
    <source>
        <strain evidence="4">CCAP 11/70</strain>
    </source>
</reference>
<feature type="signal peptide" evidence="2">
    <location>
        <begin position="1"/>
        <end position="36"/>
    </location>
</feature>
<feature type="compositionally biased region" description="Low complexity" evidence="1">
    <location>
        <begin position="242"/>
        <end position="259"/>
    </location>
</feature>
<keyword evidence="5" id="KW-1185">Reference proteome</keyword>
<evidence type="ECO:0000259" key="3">
    <source>
        <dbReference type="PROSITE" id="PS50011"/>
    </source>
</evidence>
<feature type="region of interest" description="Disordered" evidence="1">
    <location>
        <begin position="1413"/>
        <end position="1467"/>
    </location>
</feature>
<feature type="region of interest" description="Disordered" evidence="1">
    <location>
        <begin position="672"/>
        <end position="756"/>
    </location>
</feature>
<feature type="compositionally biased region" description="Low complexity" evidence="1">
    <location>
        <begin position="672"/>
        <end position="685"/>
    </location>
</feature>
<feature type="region of interest" description="Disordered" evidence="1">
    <location>
        <begin position="200"/>
        <end position="229"/>
    </location>
</feature>
<dbReference type="InterPro" id="IPR051681">
    <property type="entry name" value="Ser/Thr_Kinases-Pseudokinases"/>
</dbReference>
<feature type="compositionally biased region" description="Low complexity" evidence="1">
    <location>
        <begin position="1300"/>
        <end position="1329"/>
    </location>
</feature>
<dbReference type="InterPro" id="IPR011009">
    <property type="entry name" value="Kinase-like_dom_sf"/>
</dbReference>
<dbReference type="GO" id="GO:0004674">
    <property type="term" value="F:protein serine/threonine kinase activity"/>
    <property type="evidence" value="ECO:0007669"/>
    <property type="project" value="TreeGrafter"/>
</dbReference>
<dbReference type="OrthoDB" id="74764at2759"/>
<feature type="chain" id="PRO_5032696644" description="Protein kinase domain-containing protein" evidence="2">
    <location>
        <begin position="37"/>
        <end position="1765"/>
    </location>
</feature>
<evidence type="ECO:0000256" key="2">
    <source>
        <dbReference type="SAM" id="SignalP"/>
    </source>
</evidence>
<dbReference type="InterPro" id="IPR008271">
    <property type="entry name" value="Ser/Thr_kinase_AS"/>
</dbReference>
<feature type="compositionally biased region" description="Low complexity" evidence="1">
    <location>
        <begin position="1051"/>
        <end position="1060"/>
    </location>
</feature>
<feature type="compositionally biased region" description="Low complexity" evidence="1">
    <location>
        <begin position="1413"/>
        <end position="1438"/>
    </location>
</feature>
<dbReference type="InterPro" id="IPR000719">
    <property type="entry name" value="Prot_kinase_dom"/>
</dbReference>
<evidence type="ECO:0000313" key="4">
    <source>
        <dbReference type="EMBL" id="KAG2499269.1"/>
    </source>
</evidence>
<feature type="compositionally biased region" description="Low complexity" evidence="1">
    <location>
        <begin position="1155"/>
        <end position="1167"/>
    </location>
</feature>
<feature type="region of interest" description="Disordered" evidence="1">
    <location>
        <begin position="1286"/>
        <end position="1329"/>
    </location>
</feature>
<dbReference type="Pfam" id="PF07714">
    <property type="entry name" value="PK_Tyr_Ser-Thr"/>
    <property type="match status" value="2"/>
</dbReference>
<comment type="caution">
    <text evidence="4">The sequence shown here is derived from an EMBL/GenBank/DDBJ whole genome shotgun (WGS) entry which is preliminary data.</text>
</comment>
<accession>A0A836C4Y7</accession>
<protein>
    <recommendedName>
        <fullName evidence="3">Protein kinase domain-containing protein</fullName>
    </recommendedName>
</protein>
<dbReference type="PROSITE" id="PS51257">
    <property type="entry name" value="PROKAR_LIPOPROTEIN"/>
    <property type="match status" value="1"/>
</dbReference>
<dbReference type="EMBL" id="JAEHOE010000007">
    <property type="protein sequence ID" value="KAG2499269.1"/>
    <property type="molecule type" value="Genomic_DNA"/>
</dbReference>
<feature type="domain" description="Protein kinase" evidence="3">
    <location>
        <begin position="1003"/>
        <end position="1370"/>
    </location>
</feature>
<proteinExistence type="predicted"/>
<feature type="region of interest" description="Disordered" evidence="1">
    <location>
        <begin position="539"/>
        <end position="574"/>
    </location>
</feature>
<dbReference type="PANTHER" id="PTHR44329">
    <property type="entry name" value="SERINE/THREONINE-PROTEIN KINASE TNNI3K-RELATED"/>
    <property type="match status" value="1"/>
</dbReference>
<dbReference type="SMART" id="SM00220">
    <property type="entry name" value="S_TKc"/>
    <property type="match status" value="1"/>
</dbReference>
<evidence type="ECO:0000256" key="1">
    <source>
        <dbReference type="SAM" id="MobiDB-lite"/>
    </source>
</evidence>
<dbReference type="PROSITE" id="PS00108">
    <property type="entry name" value="PROTEIN_KINASE_ST"/>
    <property type="match status" value="1"/>
</dbReference>
<feature type="region of interest" description="Disordered" evidence="1">
    <location>
        <begin position="242"/>
        <end position="272"/>
    </location>
</feature>
<keyword evidence="2" id="KW-0732">Signal</keyword>
<feature type="compositionally biased region" description="Polar residues" evidence="1">
    <location>
        <begin position="686"/>
        <end position="695"/>
    </location>
</feature>
<feature type="compositionally biased region" description="Low complexity" evidence="1">
    <location>
        <begin position="1026"/>
        <end position="1044"/>
    </location>
</feature>
<dbReference type="SUPFAM" id="SSF56112">
    <property type="entry name" value="Protein kinase-like (PK-like)"/>
    <property type="match status" value="1"/>
</dbReference>
<feature type="compositionally biased region" description="Low complexity" evidence="1">
    <location>
        <begin position="701"/>
        <end position="756"/>
    </location>
</feature>
<evidence type="ECO:0000313" key="5">
    <source>
        <dbReference type="Proteomes" id="UP000612055"/>
    </source>
</evidence>
<feature type="region of interest" description="Disordered" evidence="1">
    <location>
        <begin position="1147"/>
        <end position="1167"/>
    </location>
</feature>
<dbReference type="Proteomes" id="UP000612055">
    <property type="component" value="Unassembled WGS sequence"/>
</dbReference>
<dbReference type="InterPro" id="IPR001245">
    <property type="entry name" value="Ser-Thr/Tyr_kinase_cat_dom"/>
</dbReference>
<name>A0A836C4Y7_9CHLO</name>
<feature type="region of interest" description="Disordered" evidence="1">
    <location>
        <begin position="1483"/>
        <end position="1509"/>
    </location>
</feature>
<organism evidence="4 5">
    <name type="scientific">Edaphochlamys debaryana</name>
    <dbReference type="NCBI Taxonomy" id="47281"/>
    <lineage>
        <taxon>Eukaryota</taxon>
        <taxon>Viridiplantae</taxon>
        <taxon>Chlorophyta</taxon>
        <taxon>core chlorophytes</taxon>
        <taxon>Chlorophyceae</taxon>
        <taxon>CS clade</taxon>
        <taxon>Chlamydomonadales</taxon>
        <taxon>Chlamydomonadales incertae sedis</taxon>
        <taxon>Edaphochlamys</taxon>
    </lineage>
</organism>
<dbReference type="PANTHER" id="PTHR44329:SF214">
    <property type="entry name" value="PROTEIN KINASE DOMAIN-CONTAINING PROTEIN"/>
    <property type="match status" value="1"/>
</dbReference>
<dbReference type="GO" id="GO:0005524">
    <property type="term" value="F:ATP binding"/>
    <property type="evidence" value="ECO:0007669"/>
    <property type="project" value="InterPro"/>
</dbReference>
<feature type="compositionally biased region" description="Low complexity" evidence="1">
    <location>
        <begin position="1490"/>
        <end position="1501"/>
    </location>
</feature>
<feature type="region of interest" description="Disordered" evidence="1">
    <location>
        <begin position="989"/>
        <end position="1008"/>
    </location>
</feature>
<dbReference type="Gene3D" id="1.10.510.10">
    <property type="entry name" value="Transferase(Phosphotransferase) domain 1"/>
    <property type="match status" value="1"/>
</dbReference>
<sequence length="1765" mass="176097">MTASSRRPARNGLCGLRLAALLAFGLLACGLNGTSAKAAQDSAQQLQQPDSALRVITSEAEFASALADRAVRVIQVNATAGPLVFTQAFWARTTSPIVVDRPLLIEPTPDSPPLPVFDWGYVSGKAVITGCKPLPNAASLAAMGSGGPPGGSPTGAAPSVGSAPAAAAAPTIGAAPSAGSAPVPAVPLATATPAVGAAPSAAAAPTSTPTTIGALPTLSAPASTSSTTSPQRRALLAFADTTTPTAAAPTVPPTSGAAPKGDSGTAPAAQAPAAHDDARIFWDADEAVSASRGVWVTVRGFELQHVQVRVSFGFWLSPSFCELRVESCVNHLEVAMPRPFGERFWATSPRPAPYHAPWGQLFQYVDEWCYPNNKTRCYSPATLLYDLALVNPNTGVNGGYLLRYLHGMSHGDTVVDEECPRVMAYPDCVARALAKLHGASVPDLPAAPANGTAAPAHPDSHPNRLAWVLPIAIGVPLVFLALLVAVCLGLRRLAHQDTFAAPITDLEGATDPGSTGSGRRSARLRSLLTSLGTSVWGGATAGSSAGNRTALLGDTPSTQQGQGQGQGQPPSNGFVALLTGPDGIQLGGRGLLGEGSFGRVFEGLWRGRRVAVKVLTPATAAEEARVRREAALAADLSHPNIVATLTTARLAPAPSTTGPSTATTATTVTAATTTPARSTTAPSHSHSNSNSQTPAPSRRVTAATPSAAAASSAASSPDAACDTGALTASRGSTSASSRAGSGNGTPASGGSSTGAAKPSPIAALFGGLFRKHVASVATSSPTKTTTASAAIPVTASTLPPAAALAAGAPPRIMQIHAFATPAAANIAAGIENPTFIVSGSCMATPHRAGRIPKLFLPASSSAGSGSAGAGSVMPVIVGSRTLTQYGSCTTTDAEIREVEVEAPDVFDDFDAAIGHGPLSPAPSIPRSGASPLIMPVRPGTCHGTPRPPRSTCSNIVSGPLSSAVNAIAEAGTPRATPMRRGALSYATPAGLTPSFREPAPATLDGPASLRGGSAHALYTARSVPASQPSLPHALAPAPSVGSAVPLPPARSLPLSPSPAVTGRDSTKHATPQQQARGEVWLVMELCDGGSLAAAAARGEFRKRGGGLDTTGVLAVVRDICRGMAYLHERGIVHGDLKAENVLLCGREQPNPAPTPATGGTEAGSSAASVAAASGSQAASASDLYGTPNGGAAGLDGFRYAAKVGDFTLSRPLAQGATHHTTAAQGSVSHVAPEVLMRGEMRPAADVYAFGVLLWELCSGRRAYAGMSPGEVVQAVALRGLRPADMPAAAAAPGSPSTLFASTSASRRSGSTAPGSTSSGTPNGSSSSAATLSLPDALAELAAECWAKGPEERPTFEELLERIDCLSMPAAAVLPLAGAFEAHRQEAVAEAIAAAHAAVAQAAAQEAAEAAEAEAALSQARQNQPPQLAQAQAKPLSPAGSVTPVLRPWGSGSPPRAQGSFTRAAPPQGGFAGLLAHMSALAKAEAEEAKSPPAVSTVARTPSPVPAPAPAPAPVPVTAPVPVPVPAPVPVRAPSGAPMIGIESLDSSRHCVAAPDSAAVSAAAYAAAAGVGPNGSGPNATLAAVAAAAAASGPCAVQWVPVLGADGFQGSEFESASEPSLAAAAAAAGRAPPMVVTAAAHCIFSPRRADACSLQLNKRRCANSGGGDGGPATFDGPALAAARVRVLGAAEVQAGCVVPQLNQTEGAAALRAGANGVAAQAKAGGEEGELSLNAISRRLSFRAALPAAVLAEEEMEAEADMVCDSV</sequence>
<gene>
    <name evidence="4" type="ORF">HYH03_002847</name>
</gene>